<gene>
    <name evidence="1" type="ORF">A3A87_01230</name>
</gene>
<evidence type="ECO:0000313" key="1">
    <source>
        <dbReference type="EMBL" id="OGI50779.1"/>
    </source>
</evidence>
<protein>
    <submittedName>
        <fullName evidence="1">Uncharacterized protein</fullName>
    </submittedName>
</protein>
<accession>A0A1F6U0B9</accession>
<dbReference type="EMBL" id="MFTC01000061">
    <property type="protein sequence ID" value="OGI50779.1"/>
    <property type="molecule type" value="Genomic_DNA"/>
</dbReference>
<organism evidence="1 2">
    <name type="scientific">Candidatus Muproteobacteria bacterium RIFCSPLOWO2_01_FULL_60_18</name>
    <dbReference type="NCBI Taxonomy" id="1817768"/>
    <lineage>
        <taxon>Bacteria</taxon>
        <taxon>Pseudomonadati</taxon>
        <taxon>Pseudomonadota</taxon>
        <taxon>Candidatus Muproteobacteria</taxon>
    </lineage>
</organism>
<reference evidence="1 2" key="1">
    <citation type="journal article" date="2016" name="Nat. Commun.">
        <title>Thousands of microbial genomes shed light on interconnected biogeochemical processes in an aquifer system.</title>
        <authorList>
            <person name="Anantharaman K."/>
            <person name="Brown C.T."/>
            <person name="Hug L.A."/>
            <person name="Sharon I."/>
            <person name="Castelle C.J."/>
            <person name="Probst A.J."/>
            <person name="Thomas B.C."/>
            <person name="Singh A."/>
            <person name="Wilkins M.J."/>
            <person name="Karaoz U."/>
            <person name="Brodie E.L."/>
            <person name="Williams K.H."/>
            <person name="Hubbard S.S."/>
            <person name="Banfield J.F."/>
        </authorList>
    </citation>
    <scope>NUCLEOTIDE SEQUENCE [LARGE SCALE GENOMIC DNA]</scope>
</reference>
<sequence length="94" mass="10500">MGPKAPFLFDWRRGRSLRTFFAALSCFARKPGLGILPRPLSGKKVQWTFFYSASPLCSRDISASMHVRIPNPKGFEYLSHFAITQAGGINPRLG</sequence>
<dbReference type="AlphaFoldDB" id="A0A1F6U0B9"/>
<name>A0A1F6U0B9_9PROT</name>
<evidence type="ECO:0000313" key="2">
    <source>
        <dbReference type="Proteomes" id="UP000179037"/>
    </source>
</evidence>
<comment type="caution">
    <text evidence="1">The sequence shown here is derived from an EMBL/GenBank/DDBJ whole genome shotgun (WGS) entry which is preliminary data.</text>
</comment>
<dbReference type="Proteomes" id="UP000179037">
    <property type="component" value="Unassembled WGS sequence"/>
</dbReference>
<proteinExistence type="predicted"/>